<proteinExistence type="predicted"/>
<dbReference type="RefSeq" id="WP_073477951.1">
    <property type="nucleotide sequence ID" value="NZ_FQZU01000031.1"/>
</dbReference>
<keyword evidence="2" id="KW-1185">Reference proteome</keyword>
<organism evidence="1 2">
    <name type="scientific">Desulfatibacillum alkenivorans DSM 16219</name>
    <dbReference type="NCBI Taxonomy" id="1121393"/>
    <lineage>
        <taxon>Bacteria</taxon>
        <taxon>Pseudomonadati</taxon>
        <taxon>Thermodesulfobacteriota</taxon>
        <taxon>Desulfobacteria</taxon>
        <taxon>Desulfobacterales</taxon>
        <taxon>Desulfatibacillaceae</taxon>
        <taxon>Desulfatibacillum</taxon>
    </lineage>
</organism>
<evidence type="ECO:0000313" key="1">
    <source>
        <dbReference type="EMBL" id="SHK69930.1"/>
    </source>
</evidence>
<dbReference type="GO" id="GO:0003676">
    <property type="term" value="F:nucleic acid binding"/>
    <property type="evidence" value="ECO:0007669"/>
    <property type="project" value="InterPro"/>
</dbReference>
<dbReference type="Gene3D" id="3.40.1350.10">
    <property type="match status" value="1"/>
</dbReference>
<gene>
    <name evidence="1" type="ORF">SAMN02745216_03915</name>
</gene>
<name>A0A1M6ULC3_9BACT</name>
<dbReference type="AlphaFoldDB" id="A0A1M6ULC3"/>
<evidence type="ECO:0008006" key="3">
    <source>
        <dbReference type="Google" id="ProtNLM"/>
    </source>
</evidence>
<dbReference type="EMBL" id="FQZU01000031">
    <property type="protein sequence ID" value="SHK69930.1"/>
    <property type="molecule type" value="Genomic_DNA"/>
</dbReference>
<evidence type="ECO:0000313" key="2">
    <source>
        <dbReference type="Proteomes" id="UP000183994"/>
    </source>
</evidence>
<dbReference type="STRING" id="1121393.SAMN02745216_03915"/>
<dbReference type="InterPro" id="IPR011856">
    <property type="entry name" value="tRNA_endonuc-like_dom_sf"/>
</dbReference>
<reference evidence="2" key="1">
    <citation type="submission" date="2016-11" db="EMBL/GenBank/DDBJ databases">
        <authorList>
            <person name="Varghese N."/>
            <person name="Submissions S."/>
        </authorList>
    </citation>
    <scope>NUCLEOTIDE SEQUENCE [LARGE SCALE GENOMIC DNA]</scope>
    <source>
        <strain evidence="2">DSM 16219</strain>
    </source>
</reference>
<dbReference type="Proteomes" id="UP000183994">
    <property type="component" value="Unassembled WGS sequence"/>
</dbReference>
<protein>
    <recommendedName>
        <fullName evidence="3">Nuclease of the RecB family</fullName>
    </recommendedName>
</protein>
<accession>A0A1M6ULC3</accession>
<sequence length="356" mass="40486">MSFNMQLWEVRNGKLVDLRSSALDKEERLENWIAKDASVLGLELLIIGRQVTTAYRGKIDLLAINRQGDMVVIELKKHKTPRDIVSQVLDYATWVKDLGYKEISAIASIYLGKSLSSAFTDHFNESLPETLNNNHSMIIAAAELDDASERIVQYLADEHGLNINVIFFNYFQNNGQEIVGRAWLMDPEEVNERSESRKKAPWSGYWFVNVGDGERRSWEDNIQYGYVGAGHGKWFSDGLKRLQPGNKIFAYIKGEGYVGFGEVTQQAVMIDQFMTKDSEGVEKPLSEVQLNAPRATDNLGNPELAEWAVRVVWHKTFAKEEAKTFKGVFANQNIACKLRHPETVDFLVKEFDVLEQ</sequence>